<accession>A0A423PI30</accession>
<dbReference type="EMBL" id="AYKF01000119">
    <property type="protein sequence ID" value="ROO25193.1"/>
    <property type="molecule type" value="Genomic_DNA"/>
</dbReference>
<protein>
    <submittedName>
        <fullName evidence="2">Uncharacterized protein</fullName>
    </submittedName>
</protein>
<feature type="region of interest" description="Disordered" evidence="1">
    <location>
        <begin position="147"/>
        <end position="172"/>
    </location>
</feature>
<dbReference type="AlphaFoldDB" id="A0A423PI30"/>
<feature type="compositionally biased region" description="Basic and acidic residues" evidence="1">
    <location>
        <begin position="147"/>
        <end position="165"/>
    </location>
</feature>
<evidence type="ECO:0000313" key="2">
    <source>
        <dbReference type="EMBL" id="ROO25193.1"/>
    </source>
</evidence>
<evidence type="ECO:0000313" key="3">
    <source>
        <dbReference type="Proteomes" id="UP000285123"/>
    </source>
</evidence>
<name>A0A423PI30_9GAMM</name>
<gene>
    <name evidence="2" type="ORF">SAHL_14800</name>
</gene>
<evidence type="ECO:0000256" key="1">
    <source>
        <dbReference type="SAM" id="MobiDB-lite"/>
    </source>
</evidence>
<comment type="caution">
    <text evidence="2">The sequence shown here is derived from an EMBL/GenBank/DDBJ whole genome shotgun (WGS) entry which is preliminary data.</text>
</comment>
<reference evidence="2 3" key="1">
    <citation type="submission" date="2013-10" db="EMBL/GenBank/DDBJ databases">
        <title>Salinisphaera halophila YIM 95161 Genome Sequencing.</title>
        <authorList>
            <person name="Lai Q."/>
            <person name="Li C."/>
            <person name="Shao Z."/>
        </authorList>
    </citation>
    <scope>NUCLEOTIDE SEQUENCE [LARGE SCALE GENOMIC DNA]</scope>
    <source>
        <strain evidence="2 3">YIM 95161</strain>
    </source>
</reference>
<sequence length="197" mass="21236">MPDLPRRAGASHRRRPDDEAPSAFDIACRVNERTSALVIDDRDTPGAALATAATAALALYELDSRFTHASARAETALLGIDNPSQSAVRANALAGLMLLELATPAPDMRIVEQHLLRTLHLVEVYCGGRERLHRAIDDLRLGRRAQNDTRVGPKADIRTSPDKSRGRGGGATRATRRILNLCAAEASHRCHPTAAIA</sequence>
<dbReference type="RefSeq" id="WP_123592178.1">
    <property type="nucleotide sequence ID" value="NZ_AYKF01000119.1"/>
</dbReference>
<dbReference type="Proteomes" id="UP000285123">
    <property type="component" value="Unassembled WGS sequence"/>
</dbReference>
<proteinExistence type="predicted"/>
<feature type="region of interest" description="Disordered" evidence="1">
    <location>
        <begin position="1"/>
        <end position="21"/>
    </location>
</feature>
<organism evidence="2 3">
    <name type="scientific">Salinisphaera orenii YIM 95161</name>
    <dbReference type="NCBI Taxonomy" id="1051139"/>
    <lineage>
        <taxon>Bacteria</taxon>
        <taxon>Pseudomonadati</taxon>
        <taxon>Pseudomonadota</taxon>
        <taxon>Gammaproteobacteria</taxon>
        <taxon>Salinisphaerales</taxon>
        <taxon>Salinisphaeraceae</taxon>
        <taxon>Salinisphaera</taxon>
    </lineage>
</organism>